<evidence type="ECO:0000313" key="3">
    <source>
        <dbReference type="Proteomes" id="UP000193083"/>
    </source>
</evidence>
<dbReference type="SFLD" id="SFLDS00019">
    <property type="entry name" value="Glutathione_Transferase_(cytos"/>
    <property type="match status" value="1"/>
</dbReference>
<dbReference type="PROSITE" id="PS50404">
    <property type="entry name" value="GST_NTER"/>
    <property type="match status" value="1"/>
</dbReference>
<dbReference type="GO" id="GO:0016740">
    <property type="term" value="F:transferase activity"/>
    <property type="evidence" value="ECO:0007669"/>
    <property type="project" value="UniProtKB-KW"/>
</dbReference>
<accession>A0A1X7N7M4</accession>
<dbReference type="SFLD" id="SFLDG00358">
    <property type="entry name" value="Main_(cytGST)"/>
    <property type="match status" value="1"/>
</dbReference>
<dbReference type="SUPFAM" id="SSF52833">
    <property type="entry name" value="Thioredoxin-like"/>
    <property type="match status" value="1"/>
</dbReference>
<dbReference type="PANTHER" id="PTHR44051">
    <property type="entry name" value="GLUTATHIONE S-TRANSFERASE-RELATED"/>
    <property type="match status" value="1"/>
</dbReference>
<dbReference type="CDD" id="cd03057">
    <property type="entry name" value="GST_N_Beta"/>
    <property type="match status" value="1"/>
</dbReference>
<protein>
    <submittedName>
        <fullName evidence="2">Glutathione S-transferase</fullName>
    </submittedName>
</protein>
<dbReference type="SUPFAM" id="SSF47616">
    <property type="entry name" value="GST C-terminal domain-like"/>
    <property type="match status" value="1"/>
</dbReference>
<dbReference type="Gene3D" id="1.20.1050.10">
    <property type="match status" value="1"/>
</dbReference>
<keyword evidence="3" id="KW-1185">Reference proteome</keyword>
<dbReference type="PANTHER" id="PTHR44051:SF8">
    <property type="entry name" value="GLUTATHIONE S-TRANSFERASE GSTA"/>
    <property type="match status" value="1"/>
</dbReference>
<evidence type="ECO:0000259" key="1">
    <source>
        <dbReference type="PROSITE" id="PS50404"/>
    </source>
</evidence>
<dbReference type="SFLD" id="SFLDG01150">
    <property type="entry name" value="Main.1:_Beta-like"/>
    <property type="match status" value="1"/>
</dbReference>
<dbReference type="AlphaFoldDB" id="A0A1X7N7M4"/>
<gene>
    <name evidence="2" type="ORF">SAMN02982922_1345</name>
</gene>
<feature type="domain" description="GST N-terminal" evidence="1">
    <location>
        <begin position="31"/>
        <end position="111"/>
    </location>
</feature>
<dbReference type="InterPro" id="IPR004045">
    <property type="entry name" value="Glutathione_S-Trfase_N"/>
</dbReference>
<keyword evidence="2" id="KW-0808">Transferase</keyword>
<dbReference type="InterPro" id="IPR036282">
    <property type="entry name" value="Glutathione-S-Trfase_C_sf"/>
</dbReference>
<dbReference type="Proteomes" id="UP000193083">
    <property type="component" value="Unassembled WGS sequence"/>
</dbReference>
<sequence length="242" mass="27342">MTTAAPPDGTDNHGRDFSMTTAHHIGVPRDGDPTLFYSPGACSLASHIALEESGHPYRAIETLLAKNQHQTPEFLEINPRGRVPALSVDGKVITENTAILTWIATAYPEAGLLPTDLISRMQCVAQMAWFSNTPHIFQRARFRPHRFVDHEDMHDAIRTKAASSYWECMREIDALIGDNHWMMGDAYTVVDPYALVFYGWGTSNGLPMQDLKNYTRHKVQMLQRPAVIAVIEREQNRHFLTK</sequence>
<dbReference type="OrthoDB" id="7583243at2"/>
<reference evidence="2 3" key="1">
    <citation type="submission" date="2017-04" db="EMBL/GenBank/DDBJ databases">
        <authorList>
            <person name="Afonso C.L."/>
            <person name="Miller P.J."/>
            <person name="Scott M.A."/>
            <person name="Spackman E."/>
            <person name="Goraichik I."/>
            <person name="Dimitrov K.M."/>
            <person name="Suarez D.L."/>
            <person name="Swayne D.E."/>
        </authorList>
    </citation>
    <scope>NUCLEOTIDE SEQUENCE [LARGE SCALE GENOMIC DNA]</scope>
    <source>
        <strain evidence="2 3">B5P</strain>
    </source>
</reference>
<dbReference type="InterPro" id="IPR040079">
    <property type="entry name" value="Glutathione_S-Trfase"/>
</dbReference>
<dbReference type="Pfam" id="PF02798">
    <property type="entry name" value="GST_N"/>
    <property type="match status" value="1"/>
</dbReference>
<dbReference type="InterPro" id="IPR036249">
    <property type="entry name" value="Thioredoxin-like_sf"/>
</dbReference>
<dbReference type="Gene3D" id="3.40.30.10">
    <property type="entry name" value="Glutaredoxin"/>
    <property type="match status" value="1"/>
</dbReference>
<evidence type="ECO:0000313" key="2">
    <source>
        <dbReference type="EMBL" id="SMH32835.1"/>
    </source>
</evidence>
<name>A0A1X7N7M4_9HYPH</name>
<dbReference type="EMBL" id="FXBL01000004">
    <property type="protein sequence ID" value="SMH32835.1"/>
    <property type="molecule type" value="Genomic_DNA"/>
</dbReference>
<proteinExistence type="predicted"/>
<organism evidence="2 3">
    <name type="scientific">Mesorhizobium australicum</name>
    <dbReference type="NCBI Taxonomy" id="536018"/>
    <lineage>
        <taxon>Bacteria</taxon>
        <taxon>Pseudomonadati</taxon>
        <taxon>Pseudomonadota</taxon>
        <taxon>Alphaproteobacteria</taxon>
        <taxon>Hyphomicrobiales</taxon>
        <taxon>Phyllobacteriaceae</taxon>
        <taxon>Mesorhizobium</taxon>
    </lineage>
</organism>